<evidence type="ECO:0000256" key="4">
    <source>
        <dbReference type="SAM" id="Phobius"/>
    </source>
</evidence>
<feature type="transmembrane region" description="Helical" evidence="4">
    <location>
        <begin position="314"/>
        <end position="336"/>
    </location>
</feature>
<feature type="transmembrane region" description="Helical" evidence="4">
    <location>
        <begin position="85"/>
        <end position="103"/>
    </location>
</feature>
<evidence type="ECO:0000313" key="5">
    <source>
        <dbReference type="EMBL" id="KAA8587563.1"/>
    </source>
</evidence>
<feature type="region of interest" description="Disordered" evidence="3">
    <location>
        <begin position="649"/>
        <end position="699"/>
    </location>
</feature>
<evidence type="ECO:0000256" key="3">
    <source>
        <dbReference type="SAM" id="MobiDB-lite"/>
    </source>
</evidence>
<dbReference type="PANTHER" id="PTHR11328:SF28">
    <property type="entry name" value="MAJOR FACILITATOR SUPERFAMILY DOMAIN-CONTAINING PROTEIN 12"/>
    <property type="match status" value="1"/>
</dbReference>
<comment type="subcellular location">
    <subcellularLocation>
        <location evidence="1">Membrane</location>
        <topology evidence="1">Multi-pass membrane protein</topology>
    </subcellularLocation>
</comment>
<dbReference type="Gene3D" id="1.20.1250.20">
    <property type="entry name" value="MFS general substrate transporter like domains"/>
    <property type="match status" value="1"/>
</dbReference>
<evidence type="ECO:0000313" key="6">
    <source>
        <dbReference type="Proteomes" id="UP000327493"/>
    </source>
</evidence>
<sequence>MSDPEMSLPVLKKLSYAVGHFLNDLCASMWFTYLLVFYHSVLGFHNTNAGVLLLVGQIADGICTPLIGYESDRTPGCGNYGKRKTWHLVGTLSVVISFAFIFNQCVGCDPLTPQWASLTYFIPFIVVFQFGWAATQISHLSLIPELVTCEHDKVELTAYRYAFTVIANITVYAVAYLLFHFQAGEHNDPLSDGLGPADIPVFRNLALIVLAIGALFSLLFHLGITERRRETGGEAGGEEGRRSIGEEEEEEGERRPLLPRPRTSMYLLQWKCWLKQPSFYQVALLYMCTRLIVNLSQTYISMYLINTLGLPKNFIATIPLVMYLSGFLSSFIMKPVSKLIGKCMGQRVYGAAVLLGAGSATILVISLAMTAELIGDQTQSAAFVYGAMSFTDKVANGLAVMVIQALHPCRTVVCCPACVWFYHYIMVIVTGGVTVVAALALCSILIWPIKIRPRKTGNTLTCSQQISDLTARRRLEWITSKGNCYPAASLTDDRDTKRRREPDTVWMWCIQVTKLRNTKEEAGTIVESASYLLMSPSRQGALAFIFSWQLSHKWSSLLSLLAQKSVKSLSRRSASLSSPSTPVLQALVELVEFLRLRGCPLEYFLLEYGSCRNTEPSSRSDGFYTFEQVVAAVLQQTVDVQRDEELRSQGISVQQLGDRQREGGRERQEAQEAKEGEMDGMMGRQKEEPGGERQCGGLAASPKAAAEGAVPTCVGGWPAGQPGQEEGREVAGSPLLQHKSHLEPLPLEQSKVLQCCGRPTSSRRGGKLRGRACKGTDSQECHDNTHWTYILPMA</sequence>
<name>A0A5J5D3C6_9PERO</name>
<evidence type="ECO:0000256" key="1">
    <source>
        <dbReference type="ARBA" id="ARBA00004141"/>
    </source>
</evidence>
<feature type="transmembrane region" description="Helical" evidence="4">
    <location>
        <begin position="421"/>
        <end position="447"/>
    </location>
</feature>
<feature type="compositionally biased region" description="Basic and acidic residues" evidence="3">
    <location>
        <begin position="658"/>
        <end position="677"/>
    </location>
</feature>
<dbReference type="GO" id="GO:0005886">
    <property type="term" value="C:plasma membrane"/>
    <property type="evidence" value="ECO:0007669"/>
    <property type="project" value="TreeGrafter"/>
</dbReference>
<dbReference type="InterPro" id="IPR036259">
    <property type="entry name" value="MFS_trans_sf"/>
</dbReference>
<dbReference type="Proteomes" id="UP000327493">
    <property type="component" value="Chromosome 12"/>
</dbReference>
<protein>
    <recommendedName>
        <fullName evidence="7">Major facilitator superfamily domain-containing protein 12</fullName>
    </recommendedName>
</protein>
<dbReference type="GO" id="GO:0048021">
    <property type="term" value="P:regulation of melanin biosynthetic process"/>
    <property type="evidence" value="ECO:0007669"/>
    <property type="project" value="TreeGrafter"/>
</dbReference>
<dbReference type="InterPro" id="IPR039672">
    <property type="entry name" value="MFS_2"/>
</dbReference>
<gene>
    <name evidence="5" type="ORF">FQN60_016425</name>
</gene>
<dbReference type="GO" id="GO:0043474">
    <property type="term" value="P:pigment metabolic process involved in pigmentation"/>
    <property type="evidence" value="ECO:0007669"/>
    <property type="project" value="TreeGrafter"/>
</dbReference>
<reference evidence="5 6" key="1">
    <citation type="submission" date="2019-08" db="EMBL/GenBank/DDBJ databases">
        <title>A chromosome-level genome assembly, high-density linkage maps, and genome scans reveal the genomic architecture of hybrid incompatibilities underlying speciation via character displacement in darters (Percidae: Etheostominae).</title>
        <authorList>
            <person name="Moran R.L."/>
            <person name="Catchen J.M."/>
            <person name="Fuller R.C."/>
        </authorList>
    </citation>
    <scope>NUCLEOTIDE SEQUENCE [LARGE SCALE GENOMIC DNA]</scope>
    <source>
        <strain evidence="5">EspeVRDwgs_2016</strain>
        <tissue evidence="5">Muscle</tissue>
    </source>
</reference>
<feature type="region of interest" description="Disordered" evidence="3">
    <location>
        <begin position="231"/>
        <end position="256"/>
    </location>
</feature>
<dbReference type="EMBL" id="VOFY01000012">
    <property type="protein sequence ID" value="KAA8587563.1"/>
    <property type="molecule type" value="Genomic_DNA"/>
</dbReference>
<keyword evidence="4" id="KW-0812">Transmembrane</keyword>
<dbReference type="GO" id="GO:0015293">
    <property type="term" value="F:symporter activity"/>
    <property type="evidence" value="ECO:0007669"/>
    <property type="project" value="InterPro"/>
</dbReference>
<dbReference type="PANTHER" id="PTHR11328">
    <property type="entry name" value="MAJOR FACILITATOR SUPERFAMILY DOMAIN-CONTAINING PROTEIN"/>
    <property type="match status" value="1"/>
</dbReference>
<organism evidence="5 6">
    <name type="scientific">Etheostoma spectabile</name>
    <name type="common">orangethroat darter</name>
    <dbReference type="NCBI Taxonomy" id="54343"/>
    <lineage>
        <taxon>Eukaryota</taxon>
        <taxon>Metazoa</taxon>
        <taxon>Chordata</taxon>
        <taxon>Craniata</taxon>
        <taxon>Vertebrata</taxon>
        <taxon>Euteleostomi</taxon>
        <taxon>Actinopterygii</taxon>
        <taxon>Neopterygii</taxon>
        <taxon>Teleostei</taxon>
        <taxon>Neoteleostei</taxon>
        <taxon>Acanthomorphata</taxon>
        <taxon>Eupercaria</taxon>
        <taxon>Perciformes</taxon>
        <taxon>Percoidei</taxon>
        <taxon>Percidae</taxon>
        <taxon>Etheostomatinae</taxon>
        <taxon>Etheostoma</taxon>
    </lineage>
</organism>
<dbReference type="Pfam" id="PF13347">
    <property type="entry name" value="MFS_2"/>
    <property type="match status" value="1"/>
</dbReference>
<feature type="transmembrane region" description="Helical" evidence="4">
    <location>
        <begin position="279"/>
        <end position="302"/>
    </location>
</feature>
<evidence type="ECO:0000256" key="2">
    <source>
        <dbReference type="ARBA" id="ARBA00008335"/>
    </source>
</evidence>
<feature type="transmembrane region" description="Helical" evidence="4">
    <location>
        <begin position="115"/>
        <end position="134"/>
    </location>
</feature>
<proteinExistence type="inferred from homology"/>
<keyword evidence="6" id="KW-1185">Reference proteome</keyword>
<feature type="compositionally biased region" description="Basic and acidic residues" evidence="3">
    <location>
        <begin position="231"/>
        <end position="245"/>
    </location>
</feature>
<dbReference type="CDD" id="cd17491">
    <property type="entry name" value="MFS_MFSD12"/>
    <property type="match status" value="1"/>
</dbReference>
<comment type="caution">
    <text evidence="5">The sequence shown here is derived from an EMBL/GenBank/DDBJ whole genome shotgun (WGS) entry which is preliminary data.</text>
</comment>
<accession>A0A5J5D3C6</accession>
<dbReference type="AlphaFoldDB" id="A0A5J5D3C6"/>
<keyword evidence="4" id="KW-0472">Membrane</keyword>
<keyword evidence="4" id="KW-1133">Transmembrane helix</keyword>
<dbReference type="SUPFAM" id="SSF103473">
    <property type="entry name" value="MFS general substrate transporter"/>
    <property type="match status" value="1"/>
</dbReference>
<comment type="similarity">
    <text evidence="2">Belongs to the major facilitator superfamily.</text>
</comment>
<evidence type="ECO:0008006" key="7">
    <source>
        <dbReference type="Google" id="ProtNLM"/>
    </source>
</evidence>
<feature type="transmembrane region" description="Helical" evidence="4">
    <location>
        <begin position="201"/>
        <end position="220"/>
    </location>
</feature>
<feature type="transmembrane region" description="Helical" evidence="4">
    <location>
        <begin position="348"/>
        <end position="369"/>
    </location>
</feature>
<feature type="transmembrane region" description="Helical" evidence="4">
    <location>
        <begin position="21"/>
        <end position="41"/>
    </location>
</feature>
<dbReference type="GO" id="GO:0008643">
    <property type="term" value="P:carbohydrate transport"/>
    <property type="evidence" value="ECO:0007669"/>
    <property type="project" value="InterPro"/>
</dbReference>
<feature type="transmembrane region" description="Helical" evidence="4">
    <location>
        <begin position="161"/>
        <end position="181"/>
    </location>
</feature>
<dbReference type="FunFam" id="1.20.1250.20:FF:000219">
    <property type="entry name" value="major facilitator superfamily domain-containing protein 12 isoform X3"/>
    <property type="match status" value="1"/>
</dbReference>